<dbReference type="Pfam" id="PF14566">
    <property type="entry name" value="PTPlike_phytase"/>
    <property type="match status" value="4"/>
</dbReference>
<organism evidence="2 3">
    <name type="scientific">Chlorella sorokiniana</name>
    <name type="common">Freshwater green alga</name>
    <dbReference type="NCBI Taxonomy" id="3076"/>
    <lineage>
        <taxon>Eukaryota</taxon>
        <taxon>Viridiplantae</taxon>
        <taxon>Chlorophyta</taxon>
        <taxon>core chlorophytes</taxon>
        <taxon>Trebouxiophyceae</taxon>
        <taxon>Chlorellales</taxon>
        <taxon>Chlorellaceae</taxon>
        <taxon>Chlorella clade</taxon>
        <taxon>Chlorella</taxon>
    </lineage>
</organism>
<sequence>MLTGSQGATPGGGGGGAPPAAGQGRQPQELAPAGTPGPAGTPAPVVTGPGGSAGKQPAEGDYPAFTPRADSLPLPNVTAEEVVSTRSGDVLLPHTILKSDHFPGCQNMKLTPLIEGAPNFRQVAGLPVFGVAIPTVSGLRLVLERLGAAHGRRKVLWHNQREEPVIYINGKPFVVREAERPFSNLEYTGIDRERVEGMEARLKQDVLAEAAQYGNQILVAHEDDAFQVVEEWEPVTEADVQTPLEVYQELVADGYDVDYLRVPVTDEKAPKPSDFQLLIERCWDPPPGAALVFNCQMGRGRTTTGMVIASLLALRRAAPPGAMPTPPAQPLPGLPEWWVAGDRYPSPSKGALSVLEETELKAGKFGVIRSLLRALDGGAAAKAALDAVIDACSGMQNLREAIASYRGRIFYEANDTRRQSLLQVCLEYLERYFVLICFVSYVCGAHFPPGSPAALSFGEWLAARPELRSILERLLRYNPAAALALNRSPGALAASEAQEREDSAELDEHAALISQRAGAVLGPYTILKEDHFRGCQSARLNACIPGAPNFRDVPGVGVYGGAIATMDGIRRVLLSVGAAPDAPPVNGRQVQAVWHLQREEPVIYVNGRPYVLREASRPFKNLLEYHGITAARLEMMEARLREDILAEAAAHDGRLLVTREAEADSRYGSNGGGSSAMARQVVEAVEPVAGPDAVQTPKQVYEALQAEGYRVTYVRIPLTDGACPLPRDFDAFYSAAAAAGPSDALIYTCQLGGGRTTMGMVVGSLLRMHLNGARIGGVSGLQELGAGASTASHLDEDVGGASPRGGSDDEETQLTLAGSRGVTAQLVAARLAATPARRRSSGGGAAGDEDDISMDLEQRQLRDGEYVAVRRFTRILERGPDAKATVDEVVDACGVLINLRTAIIRYRQPRSLDRFFQPEINARHNAFQRGSAYLERYCMLIAFTSYLQYCQARGRRLTFEEWIAARPDVCQARDFIHQNPASALAPLPLVLPLTPAPSLLPTPVPSGRNVSMEEQRRVLMKRRGSVVGRRSILKSYSLPPGQAAQPAGNGSRSPLAVDGVTDIRHVDSLPVATLGDATVDGLRRLLAAAGAKPGGPRHIVVTDLREELVLYVRGTAYLRRELEMPAAALHHAGIQAAKLEDLERRLRADMLAEASNWGGKVLLHREVAAGPTPLKMRSSSALGGPTPRPYRPPSRGPGGGGSAGAAGDPGAAGAAAAADSAGTAGGTTGISEAAVEAAAAAAQAAQQAQQAEGEDITRTTQYQPTMQVQAFWETCGDVGDIDQGLCTPREVFVAIAAEGYQISYRRLPMSRERTPQAADLDHLLAQMSNHPAGKEVMYVFLSRTATGSSARFSSAAAVVYLLVQVERRAAAVAGGASPTARVPSAPFLAVAAGTTASAGGEREREERDTSDYVSPKRQRLSASAGSLLRVESDASDLVSRSALAGEYRGILNLCRVLPLGLDAKAAVDDAINRCGAIGNLRADIHACKEAAEGSGLGEEEATSPVAGAVVLGEPRAAAAAAARRLGLHYLQRYFYLIAFRAYLDAAGGPRPLLAASFSEWVQERRELKFLLSTLDLSRWRQGSALADCMAALSALLSSSLRLRLGTMDVKRNLLAMAASRPEGAPLVPTLHAAGSPMTLGALLTAVQRLDVQCTEALLACGRPAVDAGEAVEPVYLTPCVVGPTWSSPIFSLLRRAEKIRPGGNPSEPGDAMRILELLLSAGYAPIVYRNVPVPHYLCRGAPPPNEGIAATAVPTLDPFDWITPGPEAGQVDESLVHIAKGGSWSHATHRLWPPKFKAAICLLAAQRPIASQIGNACGLHELPAGVLLHIFRLAALPMTPWL</sequence>
<feature type="region of interest" description="Disordered" evidence="1">
    <location>
        <begin position="1"/>
        <end position="73"/>
    </location>
</feature>
<dbReference type="Proteomes" id="UP000239899">
    <property type="component" value="Unassembled WGS sequence"/>
</dbReference>
<reference evidence="2 3" key="1">
    <citation type="journal article" date="2018" name="Plant J.">
        <title>Genome sequences of Chlorella sorokiniana UTEX 1602 and Micractinium conductrix SAG 241.80: implications to maltose excretion by a green alga.</title>
        <authorList>
            <person name="Arriola M.B."/>
            <person name="Velmurugan N."/>
            <person name="Zhang Y."/>
            <person name="Plunkett M.H."/>
            <person name="Hondzo H."/>
            <person name="Barney B.M."/>
        </authorList>
    </citation>
    <scope>NUCLEOTIDE SEQUENCE [LARGE SCALE GENOMIC DNA]</scope>
    <source>
        <strain evidence="3">UTEX 1602</strain>
    </source>
</reference>
<dbReference type="SUPFAM" id="SSF52799">
    <property type="entry name" value="(Phosphotyrosine protein) phosphatases II"/>
    <property type="match status" value="2"/>
</dbReference>
<feature type="compositionally biased region" description="Low complexity" evidence="1">
    <location>
        <begin position="18"/>
        <end position="47"/>
    </location>
</feature>
<feature type="compositionally biased region" description="Pro residues" evidence="1">
    <location>
        <begin position="1186"/>
        <end position="1195"/>
    </location>
</feature>
<evidence type="ECO:0000313" key="3">
    <source>
        <dbReference type="Proteomes" id="UP000239899"/>
    </source>
</evidence>
<protein>
    <submittedName>
        <fullName evidence="2">Triosephosphate chloroplastic</fullName>
    </submittedName>
</protein>
<feature type="region of interest" description="Disordered" evidence="1">
    <location>
        <begin position="833"/>
        <end position="853"/>
    </location>
</feature>
<dbReference type="CDD" id="cd14496">
    <property type="entry name" value="PTP_paladin"/>
    <property type="match status" value="1"/>
</dbReference>
<evidence type="ECO:0000313" key="2">
    <source>
        <dbReference type="EMBL" id="PRW39092.1"/>
    </source>
</evidence>
<dbReference type="InterPro" id="IPR050561">
    <property type="entry name" value="PTP"/>
</dbReference>
<dbReference type="InterPro" id="IPR029021">
    <property type="entry name" value="Prot-tyrosine_phosphatase-like"/>
</dbReference>
<feature type="region of interest" description="Disordered" evidence="1">
    <location>
        <begin position="1172"/>
        <end position="1213"/>
    </location>
</feature>
<dbReference type="STRING" id="3076.A0A2P6TIQ0"/>
<proteinExistence type="predicted"/>
<keyword evidence="3" id="KW-1185">Reference proteome</keyword>
<gene>
    <name evidence="2" type="ORF">C2E21_6971</name>
</gene>
<feature type="region of interest" description="Disordered" evidence="1">
    <location>
        <begin position="789"/>
        <end position="811"/>
    </location>
</feature>
<dbReference type="OrthoDB" id="66369at2759"/>
<feature type="compositionally biased region" description="Basic and acidic residues" evidence="1">
    <location>
        <begin position="1400"/>
        <end position="1410"/>
    </location>
</feature>
<feature type="region of interest" description="Disordered" evidence="1">
    <location>
        <begin position="1395"/>
        <end position="1418"/>
    </location>
</feature>
<dbReference type="PANTHER" id="PTHR23339">
    <property type="entry name" value="TYROSINE SPECIFIC PROTEIN PHOSPHATASE AND DUAL SPECIFICITY PROTEIN PHOSPHATASE"/>
    <property type="match status" value="1"/>
</dbReference>
<dbReference type="SMART" id="SM01301">
    <property type="entry name" value="PTPlike_phytase"/>
    <property type="match status" value="3"/>
</dbReference>
<dbReference type="Gene3D" id="3.90.190.10">
    <property type="entry name" value="Protein tyrosine phosphatase superfamily"/>
    <property type="match status" value="4"/>
</dbReference>
<dbReference type="EMBL" id="LHPG02000014">
    <property type="protein sequence ID" value="PRW39092.1"/>
    <property type="molecule type" value="Genomic_DNA"/>
</dbReference>
<evidence type="ECO:0000256" key="1">
    <source>
        <dbReference type="SAM" id="MobiDB-lite"/>
    </source>
</evidence>
<accession>A0A2P6TIQ0</accession>
<name>A0A2P6TIQ0_CHLSO</name>
<comment type="caution">
    <text evidence="2">The sequence shown here is derived from an EMBL/GenBank/DDBJ whole genome shotgun (WGS) entry which is preliminary data.</text>
</comment>